<accession>A0A6G0VPF4</accession>
<evidence type="ECO:0000313" key="1">
    <source>
        <dbReference type="EMBL" id="KAF0704307.1"/>
    </source>
</evidence>
<sequence length="113" mass="13512">MNLVHWRKRSQKQENSQIILQYVQKILYLIYICYTFFSLRNINQNNQVSHTHPMFGFNMPIFCLKSRKSFLKTSEILTEDPSLRRIILWRDQIVDTSWGMEPAGQLLPGHQLE</sequence>
<name>A0A6G0VPF4_APHCR</name>
<protein>
    <submittedName>
        <fullName evidence="1">Uncharacterized protein</fullName>
    </submittedName>
</protein>
<reference evidence="1 2" key="1">
    <citation type="submission" date="2019-08" db="EMBL/GenBank/DDBJ databases">
        <title>Whole genome of Aphis craccivora.</title>
        <authorList>
            <person name="Voronova N.V."/>
            <person name="Shulinski R.S."/>
            <person name="Bandarenka Y.V."/>
            <person name="Zhorov D.G."/>
            <person name="Warner D."/>
        </authorList>
    </citation>
    <scope>NUCLEOTIDE SEQUENCE [LARGE SCALE GENOMIC DNA]</scope>
    <source>
        <strain evidence="1">180601</strain>
        <tissue evidence="1">Whole Body</tissue>
    </source>
</reference>
<proteinExistence type="predicted"/>
<dbReference type="AlphaFoldDB" id="A0A6G0VPF4"/>
<comment type="caution">
    <text evidence="1">The sequence shown here is derived from an EMBL/GenBank/DDBJ whole genome shotgun (WGS) entry which is preliminary data.</text>
</comment>
<organism evidence="1 2">
    <name type="scientific">Aphis craccivora</name>
    <name type="common">Cowpea aphid</name>
    <dbReference type="NCBI Taxonomy" id="307492"/>
    <lineage>
        <taxon>Eukaryota</taxon>
        <taxon>Metazoa</taxon>
        <taxon>Ecdysozoa</taxon>
        <taxon>Arthropoda</taxon>
        <taxon>Hexapoda</taxon>
        <taxon>Insecta</taxon>
        <taxon>Pterygota</taxon>
        <taxon>Neoptera</taxon>
        <taxon>Paraneoptera</taxon>
        <taxon>Hemiptera</taxon>
        <taxon>Sternorrhyncha</taxon>
        <taxon>Aphidomorpha</taxon>
        <taxon>Aphidoidea</taxon>
        <taxon>Aphididae</taxon>
        <taxon>Aphidini</taxon>
        <taxon>Aphis</taxon>
        <taxon>Aphis</taxon>
    </lineage>
</organism>
<gene>
    <name evidence="1" type="ORF">FWK35_00033513</name>
</gene>
<evidence type="ECO:0000313" key="2">
    <source>
        <dbReference type="Proteomes" id="UP000478052"/>
    </source>
</evidence>
<dbReference type="EMBL" id="VUJU01013594">
    <property type="protein sequence ID" value="KAF0704307.1"/>
    <property type="molecule type" value="Genomic_DNA"/>
</dbReference>
<dbReference type="Proteomes" id="UP000478052">
    <property type="component" value="Unassembled WGS sequence"/>
</dbReference>
<keyword evidence="2" id="KW-1185">Reference proteome</keyword>